<dbReference type="SMART" id="SM00382">
    <property type="entry name" value="AAA"/>
    <property type="match status" value="1"/>
</dbReference>
<keyword evidence="3" id="KW-0472">Membrane</keyword>
<keyword evidence="2" id="KW-1003">Cell membrane</keyword>
<dbReference type="FunFam" id="3.40.50.300:FF:000042">
    <property type="entry name" value="Maltose/maltodextrin ABC transporter, ATP-binding protein"/>
    <property type="match status" value="1"/>
</dbReference>
<dbReference type="InterPro" id="IPR003439">
    <property type="entry name" value="ABC_transporter-like_ATP-bd"/>
</dbReference>
<dbReference type="PANTHER" id="PTHR43875:SF1">
    <property type="entry name" value="OSMOPROTECTIVE COMPOUNDS UPTAKE ATP-BINDING PROTEIN GGTA"/>
    <property type="match status" value="1"/>
</dbReference>
<evidence type="ECO:0000256" key="1">
    <source>
        <dbReference type="ARBA" id="ARBA00022448"/>
    </source>
</evidence>
<dbReference type="Pfam" id="PF00005">
    <property type="entry name" value="ABC_tran"/>
    <property type="match status" value="1"/>
</dbReference>
<evidence type="ECO:0000313" key="8">
    <source>
        <dbReference type="Proteomes" id="UP001245184"/>
    </source>
</evidence>
<keyword evidence="1" id="KW-0813">Transport</keyword>
<evidence type="ECO:0000256" key="4">
    <source>
        <dbReference type="ARBA" id="ARBA00022741"/>
    </source>
</evidence>
<dbReference type="PROSITE" id="PS50893">
    <property type="entry name" value="ABC_TRANSPORTER_2"/>
    <property type="match status" value="1"/>
</dbReference>
<keyword evidence="4" id="KW-0547">Nucleotide-binding</keyword>
<dbReference type="InterPro" id="IPR013611">
    <property type="entry name" value="Transp-assoc_OB_typ2"/>
</dbReference>
<dbReference type="InterPro" id="IPR003593">
    <property type="entry name" value="AAA+_ATPase"/>
</dbReference>
<dbReference type="PROSITE" id="PS00211">
    <property type="entry name" value="ABC_TRANSPORTER_1"/>
    <property type="match status" value="1"/>
</dbReference>
<dbReference type="InterPro" id="IPR012340">
    <property type="entry name" value="NA-bd_OB-fold"/>
</dbReference>
<dbReference type="InterPro" id="IPR047641">
    <property type="entry name" value="ABC_transpr_MalK/UgpC-like"/>
</dbReference>
<evidence type="ECO:0000256" key="5">
    <source>
        <dbReference type="ARBA" id="ARBA00022840"/>
    </source>
</evidence>
<reference evidence="7 8" key="1">
    <citation type="submission" date="2023-08" db="EMBL/GenBank/DDBJ databases">
        <title>Genome sequencing of plant associated microbes to promote plant fitness in Sorghum bicolor and Oryza sativa.</title>
        <authorList>
            <person name="Coleman-Derr D."/>
        </authorList>
    </citation>
    <scope>NUCLEOTIDE SEQUENCE [LARGE SCALE GENOMIC DNA]</scope>
    <source>
        <strain evidence="7 8">SLBN-33</strain>
    </source>
</reference>
<dbReference type="InterPro" id="IPR008995">
    <property type="entry name" value="Mo/tungstate-bd_C_term_dom"/>
</dbReference>
<feature type="domain" description="ABC transporter" evidence="6">
    <location>
        <begin position="39"/>
        <end position="269"/>
    </location>
</feature>
<organism evidence="7 8">
    <name type="scientific">Paraburkholderia graminis</name>
    <dbReference type="NCBI Taxonomy" id="60548"/>
    <lineage>
        <taxon>Bacteria</taxon>
        <taxon>Pseudomonadati</taxon>
        <taxon>Pseudomonadota</taxon>
        <taxon>Betaproteobacteria</taxon>
        <taxon>Burkholderiales</taxon>
        <taxon>Burkholderiaceae</taxon>
        <taxon>Paraburkholderia</taxon>
    </lineage>
</organism>
<comment type="caution">
    <text evidence="7">The sequence shown here is derived from an EMBL/GenBank/DDBJ whole genome shotgun (WGS) entry which is preliminary data.</text>
</comment>
<keyword evidence="5 7" id="KW-0067">ATP-binding</keyword>
<dbReference type="InterPro" id="IPR017871">
    <property type="entry name" value="ABC_transporter-like_CS"/>
</dbReference>
<evidence type="ECO:0000256" key="2">
    <source>
        <dbReference type="ARBA" id="ARBA00022475"/>
    </source>
</evidence>
<name>A0ABD5CQJ3_9BURK</name>
<dbReference type="EMBL" id="JAVIZN010000002">
    <property type="protein sequence ID" value="MDR6206249.1"/>
    <property type="molecule type" value="Genomic_DNA"/>
</dbReference>
<dbReference type="GO" id="GO:0140359">
    <property type="term" value="F:ABC-type transporter activity"/>
    <property type="evidence" value="ECO:0007669"/>
    <property type="project" value="UniProtKB-ARBA"/>
</dbReference>
<dbReference type="Pfam" id="PF08402">
    <property type="entry name" value="TOBE_2"/>
    <property type="match status" value="1"/>
</dbReference>
<dbReference type="Gene3D" id="2.40.50.140">
    <property type="entry name" value="Nucleic acid-binding proteins"/>
    <property type="match status" value="1"/>
</dbReference>
<dbReference type="CDD" id="cd03301">
    <property type="entry name" value="ABC_MalK_N"/>
    <property type="match status" value="1"/>
</dbReference>
<proteinExistence type="predicted"/>
<dbReference type="InterPro" id="IPR015855">
    <property type="entry name" value="ABC_transpr_MalK-like"/>
</dbReference>
<keyword evidence="3" id="KW-0997">Cell inner membrane</keyword>
<dbReference type="GO" id="GO:0043190">
    <property type="term" value="C:ATP-binding cassette (ABC) transporter complex"/>
    <property type="evidence" value="ECO:0007669"/>
    <property type="project" value="UniProtKB-ARBA"/>
</dbReference>
<evidence type="ECO:0000256" key="3">
    <source>
        <dbReference type="ARBA" id="ARBA00022519"/>
    </source>
</evidence>
<dbReference type="GO" id="GO:0005524">
    <property type="term" value="F:ATP binding"/>
    <property type="evidence" value="ECO:0007669"/>
    <property type="project" value="UniProtKB-KW"/>
</dbReference>
<dbReference type="Gene3D" id="2.40.50.100">
    <property type="match status" value="1"/>
</dbReference>
<gene>
    <name evidence="7" type="ORF">QF025_004969</name>
</gene>
<keyword evidence="7" id="KW-0762">Sugar transport</keyword>
<accession>A0ABD5CQJ3</accession>
<dbReference type="InterPro" id="IPR027417">
    <property type="entry name" value="P-loop_NTPase"/>
</dbReference>
<dbReference type="SUPFAM" id="SSF50331">
    <property type="entry name" value="MOP-like"/>
    <property type="match status" value="1"/>
</dbReference>
<protein>
    <submittedName>
        <fullName evidence="7">Multiple sugar transport system ATP-binding protein</fullName>
    </submittedName>
</protein>
<dbReference type="AlphaFoldDB" id="A0ABD5CQJ3"/>
<dbReference type="RefSeq" id="WP_310033642.1">
    <property type="nucleotide sequence ID" value="NZ_JAVIZN010000002.1"/>
</dbReference>
<dbReference type="Proteomes" id="UP001245184">
    <property type="component" value="Unassembled WGS sequence"/>
</dbReference>
<evidence type="ECO:0000259" key="6">
    <source>
        <dbReference type="PROSITE" id="PS50893"/>
    </source>
</evidence>
<dbReference type="Gene3D" id="3.40.50.300">
    <property type="entry name" value="P-loop containing nucleotide triphosphate hydrolases"/>
    <property type="match status" value="1"/>
</dbReference>
<evidence type="ECO:0000313" key="7">
    <source>
        <dbReference type="EMBL" id="MDR6206249.1"/>
    </source>
</evidence>
<dbReference type="SUPFAM" id="SSF52540">
    <property type="entry name" value="P-loop containing nucleoside triphosphate hydrolases"/>
    <property type="match status" value="1"/>
</dbReference>
<sequence length="401" mass="43358">MTYVAKETNALTSPLGSVPRNSEAPGVASAADVAHAANVAVRDLTIRLGANTVIENLDLDVQAGEFVVLLGPSGCGKSTLLHSIAGLIDVAEGSIEIAGEDMTWADPKDRRIALVFQSYALYPTMSVERNLSFALRINGTPKAEIARRVARASEMLQLGPLLKRKPAQLSGGQRQRVAIGRAIVREADVFLFDEPLSNLDAKLRTELRRELKQLHQRLGATMIYVTHDQVEAMTLATRMAVMRGGAIQQFGTPAEVYARPANLFVATFLGTPAMNLVDGTLEQRDGALHFCTAHWRLDVSKYAFTNPRSDARAQPQSCVLGVRAEDVRIHTTQSGEQAGERAKVALVEPMGNHRVVWLDYHGAQIASIDQSKAPLMPGDTVSFSLDSTHVSLFDAAGGARL</sequence>
<dbReference type="PANTHER" id="PTHR43875">
    <property type="entry name" value="MALTODEXTRIN IMPORT ATP-BINDING PROTEIN MSMX"/>
    <property type="match status" value="1"/>
</dbReference>